<dbReference type="PANTHER" id="PTHR11679">
    <property type="entry name" value="VESICLE PROTEIN SORTING-ASSOCIATED"/>
    <property type="match status" value="1"/>
</dbReference>
<dbReference type="GO" id="GO:0016192">
    <property type="term" value="P:vesicle-mediated transport"/>
    <property type="evidence" value="ECO:0007669"/>
    <property type="project" value="InterPro"/>
</dbReference>
<dbReference type="InterPro" id="IPR027482">
    <property type="entry name" value="Sec1-like_dom2"/>
</dbReference>
<evidence type="ECO:0000313" key="3">
    <source>
        <dbReference type="EMBL" id="KAJ3184668.1"/>
    </source>
</evidence>
<sequence length="586" mass="65916">MDATKAVQNYLNKMVSEVTGMKVLLMDAETTAIISMVMTQTQLLQREVYLIDRIDNAQREKMRHLKCICFVRPTGEAVQALIEELRDPRYGDYYLYFSNTLKKSDIERLAEVDEYEVVREVQEYYADFLAIQPELFHLNVSAPTNPLFVENLSTWDTKTFSRVTEGILAMLLALKKKPLIRYEKSSALAKKLASELSYQMQQEGPLFDFRRPDTSPILLIMDRRNDPVTPLLLQWTYQAMVHELIGITNGRVDLSGLPDVRPEMKEVVLNPEQDSFYRKSMYLNMGDLGGNIKSYVDEYQTKHKSSAQVESITDMKKFVEDYPEFRKLSGNVTKHVTLVGELSRQVGRGHLMEVGELEQSLAVNDSHTQDLKTLKGVVERPDVPDDAKVRLVLLYALRYEKAQGNATPALLDALARSGVSDKKIALVGHVLQYAGADQRLGEDLFSNQTAFSRTKNIFKGLQGVENVYTQHVPHLVETLQECIKGKLRDTLYPFVEGSTRDKPQDIIVFIIGGATYAEAHEVNKLNTANPAVRIVLGGTSVHNSHSFLKEAAESVSRWGSAASGKKHTGGNSSPPPPDRLRSAKIS</sequence>
<evidence type="ECO:0000256" key="2">
    <source>
        <dbReference type="SAM" id="MobiDB-lite"/>
    </source>
</evidence>
<evidence type="ECO:0000256" key="1">
    <source>
        <dbReference type="ARBA" id="ARBA00009884"/>
    </source>
</evidence>
<accession>A0AAD5TT76</accession>
<proteinExistence type="inferred from homology"/>
<dbReference type="InterPro" id="IPR043154">
    <property type="entry name" value="Sec-1-like_dom1"/>
</dbReference>
<keyword evidence="4" id="KW-1185">Reference proteome</keyword>
<dbReference type="Gene3D" id="1.25.40.60">
    <property type="match status" value="1"/>
</dbReference>
<name>A0AAD5TT76_9FUNG</name>
<dbReference type="InterPro" id="IPR001619">
    <property type="entry name" value="Sec1-like"/>
</dbReference>
<comment type="caution">
    <text evidence="3">The sequence shown here is derived from an EMBL/GenBank/DDBJ whole genome shotgun (WGS) entry which is preliminary data.</text>
</comment>
<dbReference type="InterPro" id="IPR043127">
    <property type="entry name" value="Sec-1-like_dom3a"/>
</dbReference>
<dbReference type="Proteomes" id="UP001212152">
    <property type="component" value="Unassembled WGS sequence"/>
</dbReference>
<dbReference type="Gene3D" id="3.90.830.10">
    <property type="entry name" value="Syntaxin Binding Protein 1, Chain A, domain 2"/>
    <property type="match status" value="1"/>
</dbReference>
<reference evidence="3" key="1">
    <citation type="submission" date="2020-05" db="EMBL/GenBank/DDBJ databases">
        <title>Phylogenomic resolution of chytrid fungi.</title>
        <authorList>
            <person name="Stajich J.E."/>
            <person name="Amses K."/>
            <person name="Simmons R."/>
            <person name="Seto K."/>
            <person name="Myers J."/>
            <person name="Bonds A."/>
            <person name="Quandt C.A."/>
            <person name="Barry K."/>
            <person name="Liu P."/>
            <person name="Grigoriev I."/>
            <person name="Longcore J.E."/>
            <person name="James T.Y."/>
        </authorList>
    </citation>
    <scope>NUCLEOTIDE SEQUENCE</scope>
    <source>
        <strain evidence="3">JEL0379</strain>
    </source>
</reference>
<evidence type="ECO:0000313" key="4">
    <source>
        <dbReference type="Proteomes" id="UP001212152"/>
    </source>
</evidence>
<dbReference type="Gene3D" id="3.40.50.2060">
    <property type="match status" value="1"/>
</dbReference>
<dbReference type="AlphaFoldDB" id="A0AAD5TT76"/>
<dbReference type="PIRSF" id="PIRSF005715">
    <property type="entry name" value="VPS45_Sec1"/>
    <property type="match status" value="1"/>
</dbReference>
<dbReference type="Gene3D" id="3.40.50.1910">
    <property type="match status" value="1"/>
</dbReference>
<dbReference type="InterPro" id="IPR036045">
    <property type="entry name" value="Sec1-like_sf"/>
</dbReference>
<protein>
    <submittedName>
        <fullName evidence="3">Vacuolar protein sorting-associated protein 45</fullName>
    </submittedName>
</protein>
<feature type="region of interest" description="Disordered" evidence="2">
    <location>
        <begin position="558"/>
        <end position="586"/>
    </location>
</feature>
<organism evidence="3 4">
    <name type="scientific">Geranomyces variabilis</name>
    <dbReference type="NCBI Taxonomy" id="109894"/>
    <lineage>
        <taxon>Eukaryota</taxon>
        <taxon>Fungi</taxon>
        <taxon>Fungi incertae sedis</taxon>
        <taxon>Chytridiomycota</taxon>
        <taxon>Chytridiomycota incertae sedis</taxon>
        <taxon>Chytridiomycetes</taxon>
        <taxon>Spizellomycetales</taxon>
        <taxon>Powellomycetaceae</taxon>
        <taxon>Geranomyces</taxon>
    </lineage>
</organism>
<gene>
    <name evidence="3" type="primary">VPS45</name>
    <name evidence="3" type="ORF">HDU87_004071</name>
</gene>
<comment type="similarity">
    <text evidence="1">Belongs to the STXBP/unc-18/SEC1 family.</text>
</comment>
<dbReference type="SUPFAM" id="SSF56815">
    <property type="entry name" value="Sec1/munc18-like (SM) proteins"/>
    <property type="match status" value="1"/>
</dbReference>
<dbReference type="EMBL" id="JADGJQ010000003">
    <property type="protein sequence ID" value="KAJ3184668.1"/>
    <property type="molecule type" value="Genomic_DNA"/>
</dbReference>
<dbReference type="Pfam" id="PF00995">
    <property type="entry name" value="Sec1"/>
    <property type="match status" value="1"/>
</dbReference>